<dbReference type="GO" id="GO:0070179">
    <property type="term" value="P:D-serine biosynthetic process"/>
    <property type="evidence" value="ECO:0007669"/>
    <property type="project" value="TreeGrafter"/>
</dbReference>
<dbReference type="Gene3D" id="3.40.50.1100">
    <property type="match status" value="2"/>
</dbReference>
<comment type="similarity">
    <text evidence="2">Belongs to the serine/threonine dehydratase family.</text>
</comment>
<protein>
    <submittedName>
        <fullName evidence="5">Tryptophan synthase beta subunit-like PLP-dependent enzyme</fullName>
    </submittedName>
</protein>
<accession>A0A433DHT2</accession>
<reference evidence="5 6" key="1">
    <citation type="journal article" date="2018" name="New Phytol.">
        <title>Phylogenomics of Endogonaceae and evolution of mycorrhizas within Mucoromycota.</title>
        <authorList>
            <person name="Chang Y."/>
            <person name="Desiro A."/>
            <person name="Na H."/>
            <person name="Sandor L."/>
            <person name="Lipzen A."/>
            <person name="Clum A."/>
            <person name="Barry K."/>
            <person name="Grigoriev I.V."/>
            <person name="Martin F.M."/>
            <person name="Stajich J.E."/>
            <person name="Smith M.E."/>
            <person name="Bonito G."/>
            <person name="Spatafora J.W."/>
        </authorList>
    </citation>
    <scope>NUCLEOTIDE SEQUENCE [LARGE SCALE GENOMIC DNA]</scope>
    <source>
        <strain evidence="5 6">GMNB39</strain>
    </source>
</reference>
<dbReference type="GO" id="GO:0000287">
    <property type="term" value="F:magnesium ion binding"/>
    <property type="evidence" value="ECO:0007669"/>
    <property type="project" value="TreeGrafter"/>
</dbReference>
<feature type="domain" description="Tryptophan synthase beta chain-like PALP" evidence="4">
    <location>
        <begin position="1"/>
        <end position="214"/>
    </location>
</feature>
<dbReference type="GO" id="GO:0005524">
    <property type="term" value="F:ATP binding"/>
    <property type="evidence" value="ECO:0007669"/>
    <property type="project" value="TreeGrafter"/>
</dbReference>
<evidence type="ECO:0000256" key="1">
    <source>
        <dbReference type="ARBA" id="ARBA00001933"/>
    </source>
</evidence>
<dbReference type="Pfam" id="PF00291">
    <property type="entry name" value="PALP"/>
    <property type="match status" value="1"/>
</dbReference>
<sequence length="227" mass="23900">MPSSAPSVKKNAVAGYGAIITECRPTMKDREDTVETIMASTHATLIHPYNNSQIIAGQGTLMLELLAQARSSGRPLDTIIVPVGGGGLLAGCSIAARGVDPSIRVFAAEPLAVDDAARAFASNTLMQNPAGATSVADGLTANLGALNFPIIMDNVDSIFTVTETQIVDAMRLVWERMKIVIEPSAATGVAVALFNEEFRRLEPAPRNIGIVLSGGNVDLIRALELFK</sequence>
<evidence type="ECO:0000313" key="6">
    <source>
        <dbReference type="Proteomes" id="UP000268093"/>
    </source>
</evidence>
<evidence type="ECO:0000313" key="5">
    <source>
        <dbReference type="EMBL" id="RUP50335.1"/>
    </source>
</evidence>
<dbReference type="GO" id="GO:0018114">
    <property type="term" value="F:threonine racemase activity"/>
    <property type="evidence" value="ECO:0007669"/>
    <property type="project" value="TreeGrafter"/>
</dbReference>
<evidence type="ECO:0000259" key="4">
    <source>
        <dbReference type="Pfam" id="PF00291"/>
    </source>
</evidence>
<dbReference type="InterPro" id="IPR001926">
    <property type="entry name" value="TrpB-like_PALP"/>
</dbReference>
<dbReference type="PANTHER" id="PTHR43050">
    <property type="entry name" value="SERINE / THREONINE RACEMASE FAMILY MEMBER"/>
    <property type="match status" value="1"/>
</dbReference>
<dbReference type="EMBL" id="RBNI01001540">
    <property type="protein sequence ID" value="RUP50335.1"/>
    <property type="molecule type" value="Genomic_DNA"/>
</dbReference>
<dbReference type="GO" id="GO:0030170">
    <property type="term" value="F:pyridoxal phosphate binding"/>
    <property type="evidence" value="ECO:0007669"/>
    <property type="project" value="TreeGrafter"/>
</dbReference>
<dbReference type="GO" id="GO:0003941">
    <property type="term" value="F:L-serine ammonia-lyase activity"/>
    <property type="evidence" value="ECO:0007669"/>
    <property type="project" value="TreeGrafter"/>
</dbReference>
<name>A0A433DHT2_9FUNG</name>
<dbReference type="OrthoDB" id="271064at2759"/>
<keyword evidence="6" id="KW-1185">Reference proteome</keyword>
<proteinExistence type="inferred from homology"/>
<comment type="caution">
    <text evidence="5">The sequence shown here is derived from an EMBL/GenBank/DDBJ whole genome shotgun (WGS) entry which is preliminary data.</text>
</comment>
<keyword evidence="3" id="KW-0663">Pyridoxal phosphate</keyword>
<evidence type="ECO:0000256" key="2">
    <source>
        <dbReference type="ARBA" id="ARBA00010869"/>
    </source>
</evidence>
<dbReference type="SUPFAM" id="SSF53686">
    <property type="entry name" value="Tryptophan synthase beta subunit-like PLP-dependent enzymes"/>
    <property type="match status" value="1"/>
</dbReference>
<dbReference type="AlphaFoldDB" id="A0A433DHT2"/>
<dbReference type="Proteomes" id="UP000268093">
    <property type="component" value="Unassembled WGS sequence"/>
</dbReference>
<dbReference type="PANTHER" id="PTHR43050:SF1">
    <property type="entry name" value="SERINE RACEMASE"/>
    <property type="match status" value="1"/>
</dbReference>
<organism evidence="5 6">
    <name type="scientific">Jimgerdemannia flammicorona</name>
    <dbReference type="NCBI Taxonomy" id="994334"/>
    <lineage>
        <taxon>Eukaryota</taxon>
        <taxon>Fungi</taxon>
        <taxon>Fungi incertae sedis</taxon>
        <taxon>Mucoromycota</taxon>
        <taxon>Mucoromycotina</taxon>
        <taxon>Endogonomycetes</taxon>
        <taxon>Endogonales</taxon>
        <taxon>Endogonaceae</taxon>
        <taxon>Jimgerdemannia</taxon>
    </lineage>
</organism>
<dbReference type="GO" id="GO:0030378">
    <property type="term" value="F:serine racemase activity"/>
    <property type="evidence" value="ECO:0007669"/>
    <property type="project" value="TreeGrafter"/>
</dbReference>
<comment type="cofactor">
    <cofactor evidence="1">
        <name>pyridoxal 5'-phosphate</name>
        <dbReference type="ChEBI" id="CHEBI:597326"/>
    </cofactor>
</comment>
<gene>
    <name evidence="5" type="ORF">BC936DRAFT_139595</name>
</gene>
<dbReference type="InterPro" id="IPR036052">
    <property type="entry name" value="TrpB-like_PALP_sf"/>
</dbReference>
<evidence type="ECO:0000256" key="3">
    <source>
        <dbReference type="ARBA" id="ARBA00022898"/>
    </source>
</evidence>